<evidence type="ECO:0000259" key="5">
    <source>
        <dbReference type="Pfam" id="PF02867"/>
    </source>
</evidence>
<dbReference type="GO" id="GO:0031419">
    <property type="term" value="F:cobalamin binding"/>
    <property type="evidence" value="ECO:0007669"/>
    <property type="project" value="UniProtKB-KW"/>
</dbReference>
<dbReference type="SUPFAM" id="SSF51998">
    <property type="entry name" value="PFL-like glycyl radical enzymes"/>
    <property type="match status" value="1"/>
</dbReference>
<evidence type="ECO:0000256" key="3">
    <source>
        <dbReference type="ARBA" id="ARBA00023002"/>
    </source>
</evidence>
<accession>X0USC4</accession>
<dbReference type="PANTHER" id="PTHR43371:SF1">
    <property type="entry name" value="RIBONUCLEOSIDE-DIPHOSPHATE REDUCTASE"/>
    <property type="match status" value="1"/>
</dbReference>
<sequence>RCVTALAIAPTGTISLVADVTSGIEPLIKKAYKRTDRVGERMYVHPIYLDHLQTGDPLPSWYVDSDDLDPSDHFEVQVAIQKFVDGAVSKTINMPAGTTADQLSHLMLEYIHDLKGVTVYVDGSREGQILNSVSEEEVRNYLERNKIVTGAEAVQCTTGMCDLM</sequence>
<feature type="domain" description="Ribonucleotide reductase large subunit C-terminal" evidence="5">
    <location>
        <begin position="5"/>
        <end position="120"/>
    </location>
</feature>
<protein>
    <recommendedName>
        <fullName evidence="5">Ribonucleotide reductase large subunit C-terminal domain-containing protein</fullName>
    </recommendedName>
</protein>
<dbReference type="Gene3D" id="3.20.70.20">
    <property type="match status" value="1"/>
</dbReference>
<keyword evidence="4" id="KW-0170">Cobalt</keyword>
<dbReference type="GO" id="GO:0004748">
    <property type="term" value="F:ribonucleoside-diphosphate reductase activity, thioredoxin disulfide as acceptor"/>
    <property type="evidence" value="ECO:0007669"/>
    <property type="project" value="TreeGrafter"/>
</dbReference>
<dbReference type="InterPro" id="IPR050862">
    <property type="entry name" value="RdRp_reductase_class-2"/>
</dbReference>
<gene>
    <name evidence="6" type="ORF">S01H1_41864</name>
</gene>
<dbReference type="Pfam" id="PF02867">
    <property type="entry name" value="Ribonuc_red_lgC"/>
    <property type="match status" value="1"/>
</dbReference>
<keyword evidence="3" id="KW-0560">Oxidoreductase</keyword>
<dbReference type="EMBL" id="BARS01026575">
    <property type="protein sequence ID" value="GAG02127.1"/>
    <property type="molecule type" value="Genomic_DNA"/>
</dbReference>
<evidence type="ECO:0000256" key="1">
    <source>
        <dbReference type="ARBA" id="ARBA00001922"/>
    </source>
</evidence>
<comment type="cofactor">
    <cofactor evidence="1">
        <name>adenosylcob(III)alamin</name>
        <dbReference type="ChEBI" id="CHEBI:18408"/>
    </cofactor>
</comment>
<dbReference type="InterPro" id="IPR000788">
    <property type="entry name" value="RNR_lg_C"/>
</dbReference>
<name>X0USC4_9ZZZZ</name>
<keyword evidence="2" id="KW-0846">Cobalamin</keyword>
<evidence type="ECO:0000256" key="2">
    <source>
        <dbReference type="ARBA" id="ARBA00022628"/>
    </source>
</evidence>
<organism evidence="6">
    <name type="scientific">marine sediment metagenome</name>
    <dbReference type="NCBI Taxonomy" id="412755"/>
    <lineage>
        <taxon>unclassified sequences</taxon>
        <taxon>metagenomes</taxon>
        <taxon>ecological metagenomes</taxon>
    </lineage>
</organism>
<proteinExistence type="predicted"/>
<evidence type="ECO:0000313" key="6">
    <source>
        <dbReference type="EMBL" id="GAG02127.1"/>
    </source>
</evidence>
<dbReference type="AlphaFoldDB" id="X0USC4"/>
<comment type="caution">
    <text evidence="6">The sequence shown here is derived from an EMBL/GenBank/DDBJ whole genome shotgun (WGS) entry which is preliminary data.</text>
</comment>
<dbReference type="PANTHER" id="PTHR43371">
    <property type="entry name" value="VITAMIN B12-DEPENDENT RIBONUCLEOTIDE REDUCTASE"/>
    <property type="match status" value="1"/>
</dbReference>
<reference evidence="6" key="1">
    <citation type="journal article" date="2014" name="Front. Microbiol.">
        <title>High frequency of phylogenetically diverse reductive dehalogenase-homologous genes in deep subseafloor sedimentary metagenomes.</title>
        <authorList>
            <person name="Kawai M."/>
            <person name="Futagami T."/>
            <person name="Toyoda A."/>
            <person name="Takaki Y."/>
            <person name="Nishi S."/>
            <person name="Hori S."/>
            <person name="Arai W."/>
            <person name="Tsubouchi T."/>
            <person name="Morono Y."/>
            <person name="Uchiyama I."/>
            <person name="Ito T."/>
            <person name="Fujiyama A."/>
            <person name="Inagaki F."/>
            <person name="Takami H."/>
        </authorList>
    </citation>
    <scope>NUCLEOTIDE SEQUENCE</scope>
    <source>
        <strain evidence="6">Expedition CK06-06</strain>
    </source>
</reference>
<feature type="non-terminal residue" evidence="6">
    <location>
        <position position="1"/>
    </location>
</feature>
<evidence type="ECO:0000256" key="4">
    <source>
        <dbReference type="ARBA" id="ARBA00023285"/>
    </source>
</evidence>